<dbReference type="AlphaFoldDB" id="A0AAU7EJA5"/>
<reference evidence="1" key="1">
    <citation type="submission" date="2024-04" db="EMBL/GenBank/DDBJ databases">
        <title>Mariniflexile litorale, isolated from the shallow sediments of the Sea of Japan.</title>
        <authorList>
            <person name="Romanenko L."/>
            <person name="Isaeva M."/>
        </authorList>
    </citation>
    <scope>NUCLEOTIDE SEQUENCE [LARGE SCALE GENOMIC DNA]</scope>
    <source>
        <strain evidence="1">KMM 9835</strain>
    </source>
</reference>
<sequence length="144" mass="16288">MSKEERILPPGKPISKENVTVEKLDASINFSYNSASVIPLSPIVQTSYKGKVLQVSAIVFIPSLIEEPNFSIVSKKRISLYSGKNQLNLYIAYCYEEVSSQNFDAYRVDIIIKKLPRNLDKIQTFLWNEDPVTSRGTVTEVEGR</sequence>
<evidence type="ECO:0000313" key="1">
    <source>
        <dbReference type="EMBL" id="XBL15235.1"/>
    </source>
</evidence>
<keyword evidence="2" id="KW-1185">Reference proteome</keyword>
<dbReference type="KEGG" id="mlil:QLS71_004265"/>
<organism evidence="1 2">
    <name type="scientific">Mariniflexile litorale</name>
    <dbReference type="NCBI Taxonomy" id="3045158"/>
    <lineage>
        <taxon>Bacteria</taxon>
        <taxon>Pseudomonadati</taxon>
        <taxon>Bacteroidota</taxon>
        <taxon>Flavobacteriia</taxon>
        <taxon>Flavobacteriales</taxon>
        <taxon>Flavobacteriaceae</taxon>
        <taxon>Mariniflexile</taxon>
    </lineage>
</organism>
<dbReference type="EMBL" id="CP155618">
    <property type="protein sequence ID" value="XBL15235.1"/>
    <property type="molecule type" value="Genomic_DNA"/>
</dbReference>
<protein>
    <submittedName>
        <fullName evidence="1">Uncharacterized protein</fullName>
    </submittedName>
</protein>
<dbReference type="RefSeq" id="WP_308990677.1">
    <property type="nucleotide sequence ID" value="NZ_CP155618.1"/>
</dbReference>
<name>A0AAU7EJA5_9FLAO</name>
<evidence type="ECO:0000313" key="2">
    <source>
        <dbReference type="Proteomes" id="UP001224325"/>
    </source>
</evidence>
<dbReference type="Proteomes" id="UP001224325">
    <property type="component" value="Chromosome"/>
</dbReference>
<gene>
    <name evidence="1" type="ORF">QLS71_004265</name>
</gene>
<accession>A0AAU7EJA5</accession>
<proteinExistence type="predicted"/>